<feature type="transmembrane region" description="Helical" evidence="1">
    <location>
        <begin position="212"/>
        <end position="232"/>
    </location>
</feature>
<dbReference type="OrthoDB" id="70250at2759"/>
<keyword evidence="3" id="KW-1185">Reference proteome</keyword>
<feature type="transmembrane region" description="Helical" evidence="1">
    <location>
        <begin position="183"/>
        <end position="206"/>
    </location>
</feature>
<dbReference type="GO" id="GO:0016020">
    <property type="term" value="C:membrane"/>
    <property type="evidence" value="ECO:0007669"/>
    <property type="project" value="InterPro"/>
</dbReference>
<proteinExistence type="predicted"/>
<evidence type="ECO:0000256" key="1">
    <source>
        <dbReference type="SAM" id="Phobius"/>
    </source>
</evidence>
<keyword evidence="1" id="KW-0472">Membrane</keyword>
<evidence type="ECO:0000313" key="2">
    <source>
        <dbReference type="EMBL" id="PWA86107.1"/>
    </source>
</evidence>
<gene>
    <name evidence="2" type="ORF">CTI12_AA145440</name>
</gene>
<dbReference type="InterPro" id="IPR007720">
    <property type="entry name" value="PigQ/GPI1"/>
</dbReference>
<reference evidence="2 3" key="1">
    <citation type="journal article" date="2018" name="Mol. Plant">
        <title>The genome of Artemisia annua provides insight into the evolution of Asteraceae family and artemisinin biosynthesis.</title>
        <authorList>
            <person name="Shen Q."/>
            <person name="Zhang L."/>
            <person name="Liao Z."/>
            <person name="Wang S."/>
            <person name="Yan T."/>
            <person name="Shi P."/>
            <person name="Liu M."/>
            <person name="Fu X."/>
            <person name="Pan Q."/>
            <person name="Wang Y."/>
            <person name="Lv Z."/>
            <person name="Lu X."/>
            <person name="Zhang F."/>
            <person name="Jiang W."/>
            <person name="Ma Y."/>
            <person name="Chen M."/>
            <person name="Hao X."/>
            <person name="Li L."/>
            <person name="Tang Y."/>
            <person name="Lv G."/>
            <person name="Zhou Y."/>
            <person name="Sun X."/>
            <person name="Brodelius P.E."/>
            <person name="Rose J.K.C."/>
            <person name="Tang K."/>
        </authorList>
    </citation>
    <scope>NUCLEOTIDE SEQUENCE [LARGE SCALE GENOMIC DNA]</scope>
    <source>
        <strain evidence="3">cv. Huhao1</strain>
        <tissue evidence="2">Leaf</tissue>
    </source>
</reference>
<dbReference type="PANTHER" id="PTHR47555">
    <property type="entry name" value="N-ACETYLGLUCOSAMINYL TRANSFERASE COMPONENT FAMILY PROTEIN / GPI1 FAMILY PROTEIN"/>
    <property type="match status" value="1"/>
</dbReference>
<sequence length="362" mass="41501">MASSCDTKSSHFNSEDNDGNNILHLAGYLAPIHKLNDASGAALQMQGELQWFEEVKNVVGITVTRELNKNKETPMMVFRRKHEKLRKDGEEWMKKTADSYTIMAALIITIRDTVYYVWTRESMDSYSNSCISMPTNCFVRDITVPTTCGAYIFDVLSWNLWGQKWNPLRERLDSYDYTVEQHIVGSLLFTPLLLLLPTTSAFYMSFTIMNMTIAFICMIIEVAISVIHATPYNKIILWLLRPSRFPCGIWFEIFSVKTHATEAVQGKNDTTASRSDLLVSSLHSYSYDIGALVRPHFRYLSSAVPRSSIRSSVYRVFSGRSMMSIFCNLGDLDMLKKDLSGPLCPILKLYILHYRLFKKYRS</sequence>
<dbReference type="EMBL" id="PKPP01001054">
    <property type="protein sequence ID" value="PWA86107.1"/>
    <property type="molecule type" value="Genomic_DNA"/>
</dbReference>
<organism evidence="2 3">
    <name type="scientific">Artemisia annua</name>
    <name type="common">Sweet wormwood</name>
    <dbReference type="NCBI Taxonomy" id="35608"/>
    <lineage>
        <taxon>Eukaryota</taxon>
        <taxon>Viridiplantae</taxon>
        <taxon>Streptophyta</taxon>
        <taxon>Embryophyta</taxon>
        <taxon>Tracheophyta</taxon>
        <taxon>Spermatophyta</taxon>
        <taxon>Magnoliopsida</taxon>
        <taxon>eudicotyledons</taxon>
        <taxon>Gunneridae</taxon>
        <taxon>Pentapetalae</taxon>
        <taxon>asterids</taxon>
        <taxon>campanulids</taxon>
        <taxon>Asterales</taxon>
        <taxon>Asteraceae</taxon>
        <taxon>Asteroideae</taxon>
        <taxon>Anthemideae</taxon>
        <taxon>Artemisiinae</taxon>
        <taxon>Artemisia</taxon>
    </lineage>
</organism>
<dbReference type="PANTHER" id="PTHR47555:SF2">
    <property type="entry name" value="N-ACETYLGLUCOSAMINYL TRANSFERASE COMPONENT FAMILY PROTEIN _ GPI1 FAMILY PROTEIN"/>
    <property type="match status" value="1"/>
</dbReference>
<keyword evidence="1" id="KW-1133">Transmembrane helix</keyword>
<dbReference type="GO" id="GO:0006506">
    <property type="term" value="P:GPI anchor biosynthetic process"/>
    <property type="evidence" value="ECO:0007669"/>
    <property type="project" value="InterPro"/>
</dbReference>
<dbReference type="Pfam" id="PF05024">
    <property type="entry name" value="Gpi1"/>
    <property type="match status" value="1"/>
</dbReference>
<keyword evidence="1" id="KW-0812">Transmembrane</keyword>
<accession>A0A2U1PKA0</accession>
<comment type="caution">
    <text evidence="2">The sequence shown here is derived from an EMBL/GenBank/DDBJ whole genome shotgun (WGS) entry which is preliminary data.</text>
</comment>
<name>A0A2U1PKA0_ARTAN</name>
<evidence type="ECO:0000313" key="3">
    <source>
        <dbReference type="Proteomes" id="UP000245207"/>
    </source>
</evidence>
<dbReference type="STRING" id="35608.A0A2U1PKA0"/>
<protein>
    <submittedName>
        <fullName evidence="2">N-acetylglucosaminyl transferase component</fullName>
    </submittedName>
</protein>
<keyword evidence="2" id="KW-0808">Transferase</keyword>
<dbReference type="GO" id="GO:0016740">
    <property type="term" value="F:transferase activity"/>
    <property type="evidence" value="ECO:0007669"/>
    <property type="project" value="UniProtKB-KW"/>
</dbReference>
<dbReference type="AlphaFoldDB" id="A0A2U1PKA0"/>
<dbReference type="Proteomes" id="UP000245207">
    <property type="component" value="Unassembled WGS sequence"/>
</dbReference>